<gene>
    <name evidence="1" type="ORF">MNKW57_18700</name>
</gene>
<evidence type="ECO:0000313" key="1">
    <source>
        <dbReference type="EMBL" id="GMG87549.1"/>
    </source>
</evidence>
<accession>A0ABQ6LZL6</accession>
<dbReference type="Proteomes" id="UP001224392">
    <property type="component" value="Unassembled WGS sequence"/>
</dbReference>
<protein>
    <recommendedName>
        <fullName evidence="3">Alginate export domain-containing protein</fullName>
    </recommendedName>
</protein>
<dbReference type="EMBL" id="BSYJ01000003">
    <property type="protein sequence ID" value="GMG87549.1"/>
    <property type="molecule type" value="Genomic_DNA"/>
</dbReference>
<evidence type="ECO:0000313" key="2">
    <source>
        <dbReference type="Proteomes" id="UP001224392"/>
    </source>
</evidence>
<reference evidence="1 2" key="1">
    <citation type="submission" date="2023-04" db="EMBL/GenBank/DDBJ databases">
        <title>Marinobulbifer ophiurae gen. nov., sp. Nov., isolate from tissue of brittle star Ophioplocus japonicus.</title>
        <authorList>
            <person name="Kawano K."/>
            <person name="Sawayama S."/>
            <person name="Nakagawa S."/>
        </authorList>
    </citation>
    <scope>NUCLEOTIDE SEQUENCE [LARGE SCALE GENOMIC DNA]</scope>
    <source>
        <strain evidence="1 2">NKW57</strain>
    </source>
</reference>
<name>A0ABQ6LZL6_9GAMM</name>
<proteinExistence type="predicted"/>
<sequence>MLLFTLLLPAVSGALAQEDDWGEWGEELDGAWQEESAAARQAVGLPLHGFVEQSFGVRTERDPLLDDETLADSRLRLEWSPLVGEVQFKLKGDLWYDSVIGDWEAQAREASIQYAAAKDLDIKFGRQTLTWGTGDFLFINDQFAKDWQAFFSGRDDQYLKAPQDAIRASFYGDSINAELVWMPRFKSDEFIRGERFSFFSPQVGQQVAPGFSVEEPAENELAARLFWQSGSTEYAVYGYNGHQGTPDISPVLGAYFPELVVAGASLRRPFFGGLFNTEWGYFDNESKPDQWRVLLGYERELFTNFTASGQAYLEHYAEEVLPKDFSVLPEYAPDRSRTVLTTRLSYRAMQEKLTWTLFAFHSPSDRDGYLRPSVSWRQSDEWQWTLGGNIYHGDAPHTFFGQFDRADNAYIRLKFSF</sequence>
<keyword evidence="2" id="KW-1185">Reference proteome</keyword>
<comment type="caution">
    <text evidence="1">The sequence shown here is derived from an EMBL/GenBank/DDBJ whole genome shotgun (WGS) entry which is preliminary data.</text>
</comment>
<organism evidence="1 2">
    <name type="scientific">Biformimicrobium ophioploci</name>
    <dbReference type="NCBI Taxonomy" id="3036711"/>
    <lineage>
        <taxon>Bacteria</taxon>
        <taxon>Pseudomonadati</taxon>
        <taxon>Pseudomonadota</taxon>
        <taxon>Gammaproteobacteria</taxon>
        <taxon>Cellvibrionales</taxon>
        <taxon>Microbulbiferaceae</taxon>
        <taxon>Biformimicrobium</taxon>
    </lineage>
</organism>
<evidence type="ECO:0008006" key="3">
    <source>
        <dbReference type="Google" id="ProtNLM"/>
    </source>
</evidence>